<evidence type="ECO:0000256" key="1">
    <source>
        <dbReference type="SAM" id="MobiDB-lite"/>
    </source>
</evidence>
<keyword evidence="3" id="KW-1185">Reference proteome</keyword>
<proteinExistence type="predicted"/>
<dbReference type="Proteomes" id="UP000037136">
    <property type="component" value="Unassembled WGS sequence"/>
</dbReference>
<accession>A0A2A9PTH5</accession>
<reference evidence="2 3" key="2">
    <citation type="journal article" date="2017" name="Sci. Rep.">
        <title>Ant-infecting Ophiocordyceps genomes reveal a high diversity of potential behavioral manipulation genes and a possible major role for enterotoxins.</title>
        <authorList>
            <person name="de Bekker C."/>
            <person name="Ohm R.A."/>
            <person name="Evans H.C."/>
            <person name="Brachmann A."/>
            <person name="Hughes D.P."/>
        </authorList>
    </citation>
    <scope>NUCLEOTIDE SEQUENCE [LARGE SCALE GENOMIC DNA]</scope>
    <source>
        <strain evidence="2 3">SC16a</strain>
    </source>
</reference>
<organism evidence="2 3">
    <name type="scientific">Ophiocordyceps unilateralis</name>
    <name type="common">Zombie-ant fungus</name>
    <name type="synonym">Torrubia unilateralis</name>
    <dbReference type="NCBI Taxonomy" id="268505"/>
    <lineage>
        <taxon>Eukaryota</taxon>
        <taxon>Fungi</taxon>
        <taxon>Dikarya</taxon>
        <taxon>Ascomycota</taxon>
        <taxon>Pezizomycotina</taxon>
        <taxon>Sordariomycetes</taxon>
        <taxon>Hypocreomycetidae</taxon>
        <taxon>Hypocreales</taxon>
        <taxon>Ophiocordycipitaceae</taxon>
        <taxon>Ophiocordyceps</taxon>
    </lineage>
</organism>
<evidence type="ECO:0000313" key="2">
    <source>
        <dbReference type="EMBL" id="PFH63431.1"/>
    </source>
</evidence>
<comment type="caution">
    <text evidence="2">The sequence shown here is derived from an EMBL/GenBank/DDBJ whole genome shotgun (WGS) entry which is preliminary data.</text>
</comment>
<feature type="compositionally biased region" description="Low complexity" evidence="1">
    <location>
        <begin position="114"/>
        <end position="126"/>
    </location>
</feature>
<feature type="region of interest" description="Disordered" evidence="1">
    <location>
        <begin position="98"/>
        <end position="163"/>
    </location>
</feature>
<dbReference type="EMBL" id="LAZP02000001">
    <property type="protein sequence ID" value="PFH63431.1"/>
    <property type="molecule type" value="Genomic_DNA"/>
</dbReference>
<name>A0A2A9PTH5_OPHUN</name>
<dbReference type="AlphaFoldDB" id="A0A2A9PTH5"/>
<protein>
    <submittedName>
        <fullName evidence="2">Uncharacterized protein</fullName>
    </submittedName>
</protein>
<evidence type="ECO:0000313" key="3">
    <source>
        <dbReference type="Proteomes" id="UP000037136"/>
    </source>
</evidence>
<reference evidence="2 3" key="1">
    <citation type="journal article" date="2015" name="BMC Genomics">
        <title>Gene expression during zombie ant biting behavior reflects the complexity underlying fungal parasitic behavioral manipulation.</title>
        <authorList>
            <person name="de Bekker C."/>
            <person name="Ohm R.A."/>
            <person name="Loreto R.G."/>
            <person name="Sebastian A."/>
            <person name="Albert I."/>
            <person name="Merrow M."/>
            <person name="Brachmann A."/>
            <person name="Hughes D.P."/>
        </authorList>
    </citation>
    <scope>NUCLEOTIDE SEQUENCE [LARGE SCALE GENOMIC DNA]</scope>
    <source>
        <strain evidence="2 3">SC16a</strain>
    </source>
</reference>
<sequence>MTAVDSAERSQIVSFTASGEDDRVYGEAVGWVTQRADLVLLRSRAHLWLQSSAASESQTAQGLVDVSCKMTESGTRESQPTDMVLDQLAFVSRARSALEPLPPRAASRPEAVSRNATNRTTTPAPTDLGASRLTQSRRIPGDEKPRWNAHRGGARMVAQQWPSTIKCVPRGHRIMSKSTANPLKAA</sequence>
<gene>
    <name evidence="2" type="ORF">XA68_10021</name>
</gene>